<proteinExistence type="predicted"/>
<evidence type="ECO:0000256" key="1">
    <source>
        <dbReference type="SAM" id="MobiDB-lite"/>
    </source>
</evidence>
<accession>A0A369Q4C8</accession>
<organism evidence="2 3">
    <name type="scientific">Alteripontixanthobacter maritimus</name>
    <dbReference type="NCBI Taxonomy" id="2161824"/>
    <lineage>
        <taxon>Bacteria</taxon>
        <taxon>Pseudomonadati</taxon>
        <taxon>Pseudomonadota</taxon>
        <taxon>Alphaproteobacteria</taxon>
        <taxon>Sphingomonadales</taxon>
        <taxon>Erythrobacteraceae</taxon>
        <taxon>Alteripontixanthobacter</taxon>
    </lineage>
</organism>
<evidence type="ECO:0000313" key="3">
    <source>
        <dbReference type="Proteomes" id="UP000253727"/>
    </source>
</evidence>
<dbReference type="AlphaFoldDB" id="A0A369Q4C8"/>
<feature type="region of interest" description="Disordered" evidence="1">
    <location>
        <begin position="109"/>
        <end position="146"/>
    </location>
</feature>
<keyword evidence="3" id="KW-1185">Reference proteome</keyword>
<name>A0A369Q4C8_9SPHN</name>
<dbReference type="EMBL" id="QBKA01000002">
    <property type="protein sequence ID" value="RDC59743.1"/>
    <property type="molecule type" value="Genomic_DNA"/>
</dbReference>
<comment type="caution">
    <text evidence="2">The sequence shown here is derived from an EMBL/GenBank/DDBJ whole genome shotgun (WGS) entry which is preliminary data.</text>
</comment>
<evidence type="ECO:0000313" key="2">
    <source>
        <dbReference type="EMBL" id="RDC59743.1"/>
    </source>
</evidence>
<protein>
    <submittedName>
        <fullName evidence="2">Uncharacterized protein</fullName>
    </submittedName>
</protein>
<reference evidence="2 3" key="1">
    <citation type="submission" date="2018-04" db="EMBL/GenBank/DDBJ databases">
        <title>Altererythrobacter sp. HME9302 genome sequencing and assembly.</title>
        <authorList>
            <person name="Kang H."/>
            <person name="Kim H."/>
            <person name="Joh K."/>
        </authorList>
    </citation>
    <scope>NUCLEOTIDE SEQUENCE [LARGE SCALE GENOMIC DNA]</scope>
    <source>
        <strain evidence="2 3">HME9302</strain>
    </source>
</reference>
<gene>
    <name evidence="2" type="ORF">HME9302_00938</name>
</gene>
<sequence length="251" mass="26927">MTEYQGYAEEVPMDNEAQLVDGYCYCHTLVGSDGRTLATAYSKVAAHPFSAHSGVHSGMAIATEKISQSATKPEEHNTLAAFLREYRLVMGDDTPEIRDAMLALEAKPDAGEPAAPDPRKPQSNSIAAKSGGQVFNSPPTALSTVSDDDVERAALVQELRTLSLDTNADVADDKARLRYIRALGQAAAALSTTDAVDMRERAVEAVAGSKLPKERWACSDDESGTALTLSRQRRASMEAIRSLPLTQGDGW</sequence>
<dbReference type="RefSeq" id="WP_115366048.1">
    <property type="nucleotide sequence ID" value="NZ_QBKA01000002.1"/>
</dbReference>
<dbReference type="Proteomes" id="UP000253727">
    <property type="component" value="Unassembled WGS sequence"/>
</dbReference>
<feature type="compositionally biased region" description="Polar residues" evidence="1">
    <location>
        <begin position="121"/>
        <end position="145"/>
    </location>
</feature>